<dbReference type="AlphaFoldDB" id="A0A4R0XEL6"/>
<dbReference type="PROSITE" id="PS50076">
    <property type="entry name" value="DNAJ_2"/>
    <property type="match status" value="1"/>
</dbReference>
<dbReference type="InterPro" id="IPR001623">
    <property type="entry name" value="DnaJ_domain"/>
</dbReference>
<dbReference type="CDD" id="cd06257">
    <property type="entry name" value="DnaJ"/>
    <property type="match status" value="1"/>
</dbReference>
<evidence type="ECO:0000256" key="1">
    <source>
        <dbReference type="SAM" id="MobiDB-lite"/>
    </source>
</evidence>
<dbReference type="PRINTS" id="PR00625">
    <property type="entry name" value="JDOMAIN"/>
</dbReference>
<feature type="domain" description="J" evidence="2">
    <location>
        <begin position="56"/>
        <end position="118"/>
    </location>
</feature>
<feature type="region of interest" description="Disordered" evidence="1">
    <location>
        <begin position="28"/>
        <end position="55"/>
    </location>
</feature>
<dbReference type="SMART" id="SM00271">
    <property type="entry name" value="DnaJ"/>
    <property type="match status" value="1"/>
</dbReference>
<dbReference type="Proteomes" id="UP000294200">
    <property type="component" value="Unassembled WGS sequence"/>
</dbReference>
<dbReference type="SUPFAM" id="SSF46565">
    <property type="entry name" value="Chaperone J-domain"/>
    <property type="match status" value="1"/>
</dbReference>
<organism evidence="3 4">
    <name type="scientific">Paraburkholderia steynii</name>
    <dbReference type="NCBI Taxonomy" id="1245441"/>
    <lineage>
        <taxon>Bacteria</taxon>
        <taxon>Pseudomonadati</taxon>
        <taxon>Pseudomonadota</taxon>
        <taxon>Betaproteobacteria</taxon>
        <taxon>Burkholderiales</taxon>
        <taxon>Burkholderiaceae</taxon>
        <taxon>Paraburkholderia</taxon>
    </lineage>
</organism>
<dbReference type="Gene3D" id="1.10.287.110">
    <property type="entry name" value="DnaJ domain"/>
    <property type="match status" value="1"/>
</dbReference>
<evidence type="ECO:0000259" key="2">
    <source>
        <dbReference type="PROSITE" id="PS50076"/>
    </source>
</evidence>
<keyword evidence="4" id="KW-1185">Reference proteome</keyword>
<dbReference type="Pfam" id="PF00226">
    <property type="entry name" value="DnaJ"/>
    <property type="match status" value="1"/>
</dbReference>
<proteinExistence type="predicted"/>
<comment type="caution">
    <text evidence="3">The sequence shown here is derived from an EMBL/GenBank/DDBJ whole genome shotgun (WGS) entry which is preliminary data.</text>
</comment>
<evidence type="ECO:0000313" key="4">
    <source>
        <dbReference type="Proteomes" id="UP000294200"/>
    </source>
</evidence>
<dbReference type="InterPro" id="IPR036869">
    <property type="entry name" value="J_dom_sf"/>
</dbReference>
<protein>
    <recommendedName>
        <fullName evidence="2">J domain-containing protein</fullName>
    </recommendedName>
</protein>
<reference evidence="3 4" key="1">
    <citation type="submission" date="2017-02" db="EMBL/GenBank/DDBJ databases">
        <title>Paraburkholderia sophoroidis sp. nov. and Paraburkholderia steynii sp. nov. rhizobial symbionts of the fynbos legume Hypocalyptus sophoroides.</title>
        <authorList>
            <person name="Steenkamp E.T."/>
            <person name="Beukes C.W."/>
            <person name="Van Zyl E."/>
            <person name="Avontuur J."/>
            <person name="Chan W.Y."/>
            <person name="Hassen A."/>
            <person name="Palmer M."/>
            <person name="Mthombeni L."/>
            <person name="Phalane F."/>
            <person name="Sereme K."/>
            <person name="Venter S.N."/>
        </authorList>
    </citation>
    <scope>NUCLEOTIDE SEQUENCE [LARGE SCALE GENOMIC DNA]</scope>
    <source>
        <strain evidence="3 4">HC1.1ba</strain>
    </source>
</reference>
<dbReference type="EMBL" id="MWML01000174">
    <property type="protein sequence ID" value="TCG05359.1"/>
    <property type="molecule type" value="Genomic_DNA"/>
</dbReference>
<gene>
    <name evidence="3" type="ORF">BZM27_34270</name>
</gene>
<accession>A0A4R0XEL6</accession>
<name>A0A4R0XEL6_9BURK</name>
<sequence>MKIAVLAIAALVGFWVVGAVVEHFQKRTPKAASSAGAHEGPRPATEQEAQPDPIEDACRVLKLTRPFTSDQLRAAYRQRMSQYHPDKVSSLAPEFRELAESKSKEINRAFDLLARFSR</sequence>
<evidence type="ECO:0000313" key="3">
    <source>
        <dbReference type="EMBL" id="TCG05359.1"/>
    </source>
</evidence>